<comment type="caution">
    <text evidence="3">The sequence shown here is derived from an EMBL/GenBank/DDBJ whole genome shotgun (WGS) entry which is preliminary data.</text>
</comment>
<evidence type="ECO:0000313" key="3">
    <source>
        <dbReference type="EMBL" id="KAJ7379787.1"/>
    </source>
</evidence>
<feature type="domain" description="AMP-binding enzyme C-terminal" evidence="2">
    <location>
        <begin position="347"/>
        <end position="405"/>
    </location>
</feature>
<dbReference type="PANTHER" id="PTHR24096:SF422">
    <property type="entry name" value="BCDNA.GH02901"/>
    <property type="match status" value="1"/>
</dbReference>
<dbReference type="InterPro" id="IPR025110">
    <property type="entry name" value="AMP-bd_C"/>
</dbReference>
<proteinExistence type="predicted"/>
<dbReference type="OrthoDB" id="5970958at2759"/>
<dbReference type="Gene3D" id="2.30.38.10">
    <property type="entry name" value="Luciferase, Domain 3"/>
    <property type="match status" value="1"/>
</dbReference>
<evidence type="ECO:0000259" key="2">
    <source>
        <dbReference type="Pfam" id="PF13193"/>
    </source>
</evidence>
<dbReference type="AlphaFoldDB" id="A0A9W9ZDQ9"/>
<organism evidence="3 4">
    <name type="scientific">Desmophyllum pertusum</name>
    <dbReference type="NCBI Taxonomy" id="174260"/>
    <lineage>
        <taxon>Eukaryota</taxon>
        <taxon>Metazoa</taxon>
        <taxon>Cnidaria</taxon>
        <taxon>Anthozoa</taxon>
        <taxon>Hexacorallia</taxon>
        <taxon>Scleractinia</taxon>
        <taxon>Caryophylliina</taxon>
        <taxon>Caryophylliidae</taxon>
        <taxon>Desmophyllum</taxon>
    </lineage>
</organism>
<gene>
    <name evidence="3" type="ORF">OS493_012533</name>
</gene>
<dbReference type="InterPro" id="IPR045851">
    <property type="entry name" value="AMP-bd_C_sf"/>
</dbReference>
<evidence type="ECO:0000313" key="4">
    <source>
        <dbReference type="Proteomes" id="UP001163046"/>
    </source>
</evidence>
<dbReference type="Gene3D" id="3.30.300.30">
    <property type="match status" value="1"/>
</dbReference>
<dbReference type="Pfam" id="PF00501">
    <property type="entry name" value="AMP-binding"/>
    <property type="match status" value="1"/>
</dbReference>
<dbReference type="PANTHER" id="PTHR24096">
    <property type="entry name" value="LONG-CHAIN-FATTY-ACID--COA LIGASE"/>
    <property type="match status" value="1"/>
</dbReference>
<keyword evidence="4" id="KW-1185">Reference proteome</keyword>
<evidence type="ECO:0000259" key="1">
    <source>
        <dbReference type="Pfam" id="PF00501"/>
    </source>
</evidence>
<dbReference type="Pfam" id="PF13193">
    <property type="entry name" value="AMP-binding_C"/>
    <property type="match status" value="1"/>
</dbReference>
<feature type="domain" description="AMP-dependent synthetase/ligase" evidence="1">
    <location>
        <begin position="1"/>
        <end position="296"/>
    </location>
</feature>
<accession>A0A9W9ZDQ9</accession>
<name>A0A9W9ZDQ9_9CNID</name>
<protein>
    <submittedName>
        <fullName evidence="3">Uncharacterized protein</fullName>
    </submittedName>
</protein>
<sequence>MGGVVTGVNPFFTCAELTNQLKEANAKCIITVHQLAHRAKEAAKELVIDHVFVIGDDDDCDSASVLFEDDGSGYPVITFDTREDLAILPFSSGTGGLPKGAMLTHHNLVALGCVVSAEGFLDYEQNSTILAVIPFHRAFGMIAVLSLGLHQGSTLISMPRFDQTKLFHLLQDYKVTHLATEASIVHLLSNHPAVDKFNLSSLIEVMSSASSLGEETSRNVKKRLPQLRRINQCYGMTENTAISHMTPSVDAKHGSVGMLLPNLECKVCDVSTGQILGAGDRGEICVRGPTVMKGYFNNQDASDQMIDHEHWLHTGDVGYYDKDEHFFIVDRLKDLIKFRGHQVSPLELESLLRAHPAIEDAVVLGVPDPEVGELPMAYIVSKNEQDLTEMEVIQYVDENAAPHKKAARRRGVYIFDSKICEWRSPPS</sequence>
<dbReference type="GO" id="GO:0016405">
    <property type="term" value="F:CoA-ligase activity"/>
    <property type="evidence" value="ECO:0007669"/>
    <property type="project" value="TreeGrafter"/>
</dbReference>
<dbReference type="Gene3D" id="3.40.50.980">
    <property type="match status" value="2"/>
</dbReference>
<reference evidence="3" key="1">
    <citation type="submission" date="2023-01" db="EMBL/GenBank/DDBJ databases">
        <title>Genome assembly of the deep-sea coral Lophelia pertusa.</title>
        <authorList>
            <person name="Herrera S."/>
            <person name="Cordes E."/>
        </authorList>
    </citation>
    <scope>NUCLEOTIDE SEQUENCE</scope>
    <source>
        <strain evidence="3">USNM1676648</strain>
        <tissue evidence="3">Polyp</tissue>
    </source>
</reference>
<dbReference type="InterPro" id="IPR000873">
    <property type="entry name" value="AMP-dep_synth/lig_dom"/>
</dbReference>
<dbReference type="SUPFAM" id="SSF56801">
    <property type="entry name" value="Acetyl-CoA synthetase-like"/>
    <property type="match status" value="1"/>
</dbReference>
<dbReference type="EMBL" id="MU826355">
    <property type="protein sequence ID" value="KAJ7379787.1"/>
    <property type="molecule type" value="Genomic_DNA"/>
</dbReference>
<dbReference type="Proteomes" id="UP001163046">
    <property type="component" value="Unassembled WGS sequence"/>
</dbReference>